<gene>
    <name evidence="2" type="ORF">SMTD_LOCUS14922</name>
</gene>
<dbReference type="AlphaFoldDB" id="A0A183PKN9"/>
<name>A0A183PKN9_9TREM</name>
<feature type="region of interest" description="Disordered" evidence="1">
    <location>
        <begin position="21"/>
        <end position="61"/>
    </location>
</feature>
<dbReference type="STRING" id="31246.A0A183PKN9"/>
<sequence>MDNIKIASIIQEVYDDARSNKRGRTLKKSDKSTKYTEKSTNVTINLPTDNSGKPSTNRTEQNTNTMINIKEYESQVYRIKELADDYAHLFSIFEYDDIDLDGYMISALLSSAGIDRPKNELNLDQLEITIRLNRADIARTKIFLEGKRWKDYKSRLLQQLWKSSRIYKMDWVMLRDIGRIIKNLLGDFYHPFYLSKRFQHSVVEHGYCESSDEEATNDNLYDEYEKQPGKTITSTSTLKAVEPIPISFNIDEKSDAEKSDDHNIDHEENIAQSEQISQFCQQSKRSQKNDQSKRNFNQQRTNKKIEDTEDVTSYTSSNNSSETKLIKSSQHRTKSRRSVSAGTRRGINDDKSNRSKQSVMN</sequence>
<protein>
    <submittedName>
        <fullName evidence="2">Uncharacterized protein</fullName>
    </submittedName>
</protein>
<dbReference type="EMBL" id="UZAL01035222">
    <property type="protein sequence ID" value="VDP67208.1"/>
    <property type="molecule type" value="Genomic_DNA"/>
</dbReference>
<feature type="non-terminal residue" evidence="2">
    <location>
        <position position="361"/>
    </location>
</feature>
<accession>A0A183PKN9</accession>
<organism evidence="2 3">
    <name type="scientific">Schistosoma mattheei</name>
    <dbReference type="NCBI Taxonomy" id="31246"/>
    <lineage>
        <taxon>Eukaryota</taxon>
        <taxon>Metazoa</taxon>
        <taxon>Spiralia</taxon>
        <taxon>Lophotrochozoa</taxon>
        <taxon>Platyhelminthes</taxon>
        <taxon>Trematoda</taxon>
        <taxon>Digenea</taxon>
        <taxon>Strigeidida</taxon>
        <taxon>Schistosomatoidea</taxon>
        <taxon>Schistosomatidae</taxon>
        <taxon>Schistosoma</taxon>
    </lineage>
</organism>
<feature type="compositionally biased region" description="Basic and acidic residues" evidence="1">
    <location>
        <begin position="27"/>
        <end position="37"/>
    </location>
</feature>
<feature type="compositionally biased region" description="Polar residues" evidence="1">
    <location>
        <begin position="38"/>
        <end position="61"/>
    </location>
</feature>
<dbReference type="Proteomes" id="UP000269396">
    <property type="component" value="Unassembled WGS sequence"/>
</dbReference>
<feature type="compositionally biased region" description="Low complexity" evidence="1">
    <location>
        <begin position="312"/>
        <end position="321"/>
    </location>
</feature>
<proteinExistence type="predicted"/>
<evidence type="ECO:0000256" key="1">
    <source>
        <dbReference type="SAM" id="MobiDB-lite"/>
    </source>
</evidence>
<evidence type="ECO:0000313" key="3">
    <source>
        <dbReference type="Proteomes" id="UP000269396"/>
    </source>
</evidence>
<evidence type="ECO:0000313" key="2">
    <source>
        <dbReference type="EMBL" id="VDP67208.1"/>
    </source>
</evidence>
<reference evidence="2 3" key="1">
    <citation type="submission" date="2018-11" db="EMBL/GenBank/DDBJ databases">
        <authorList>
            <consortium name="Pathogen Informatics"/>
        </authorList>
    </citation>
    <scope>NUCLEOTIDE SEQUENCE [LARGE SCALE GENOMIC DNA]</scope>
    <source>
        <strain>Denwood</strain>
        <strain evidence="3">Zambia</strain>
    </source>
</reference>
<keyword evidence="3" id="KW-1185">Reference proteome</keyword>
<feature type="region of interest" description="Disordered" evidence="1">
    <location>
        <begin position="276"/>
        <end position="361"/>
    </location>
</feature>